<keyword evidence="1" id="KW-0812">Transmembrane</keyword>
<gene>
    <name evidence="2" type="ORF">SAMD00020551_0488</name>
</gene>
<sequence length="58" mass="6721">MSDKKPINDAMEHMSKIEGIPTDVNLKKLPKPLRYFGYFMIGFFTLSILFIMIANLLK</sequence>
<evidence type="ECO:0000256" key="1">
    <source>
        <dbReference type="SAM" id="Phobius"/>
    </source>
</evidence>
<dbReference type="EMBL" id="BASE01000012">
    <property type="protein sequence ID" value="GAM12355.1"/>
    <property type="molecule type" value="Genomic_DNA"/>
</dbReference>
<dbReference type="OrthoDB" id="2456645at2"/>
<organism evidence="2 3">
    <name type="scientific">Mesobacillus selenatarsenatis (strain DSM 18680 / JCM 14380 / FERM P-15431 / SF-1)</name>
    <dbReference type="NCBI Taxonomy" id="1321606"/>
    <lineage>
        <taxon>Bacteria</taxon>
        <taxon>Bacillati</taxon>
        <taxon>Bacillota</taxon>
        <taxon>Bacilli</taxon>
        <taxon>Bacillales</taxon>
        <taxon>Bacillaceae</taxon>
        <taxon>Mesobacillus</taxon>
    </lineage>
</organism>
<keyword evidence="1" id="KW-0472">Membrane</keyword>
<protein>
    <recommendedName>
        <fullName evidence="4">Amino acid transporter</fullName>
    </recommendedName>
</protein>
<evidence type="ECO:0000313" key="2">
    <source>
        <dbReference type="EMBL" id="GAM12355.1"/>
    </source>
</evidence>
<reference evidence="2 3" key="1">
    <citation type="submission" date="2013-06" db="EMBL/GenBank/DDBJ databases">
        <title>Whole genome shotgun sequence of Bacillus selenatarsenatis SF-1.</title>
        <authorList>
            <person name="Kuroda M."/>
            <person name="Sei K."/>
            <person name="Yamashita M."/>
            <person name="Ike M."/>
        </authorList>
    </citation>
    <scope>NUCLEOTIDE SEQUENCE [LARGE SCALE GENOMIC DNA]</scope>
    <source>
        <strain evidence="2 3">SF-1</strain>
    </source>
</reference>
<dbReference type="STRING" id="1321606.SAMD00020551_0488"/>
<dbReference type="Proteomes" id="UP000031014">
    <property type="component" value="Unassembled WGS sequence"/>
</dbReference>
<feature type="transmembrane region" description="Helical" evidence="1">
    <location>
        <begin position="35"/>
        <end position="57"/>
    </location>
</feature>
<name>A0A0A8WXG2_MESS1</name>
<dbReference type="RefSeq" id="WP_156972586.1">
    <property type="nucleotide sequence ID" value="NZ_BASE01000012.1"/>
</dbReference>
<accession>A0A0A8WXG2</accession>
<proteinExistence type="predicted"/>
<evidence type="ECO:0000313" key="3">
    <source>
        <dbReference type="Proteomes" id="UP000031014"/>
    </source>
</evidence>
<evidence type="ECO:0008006" key="4">
    <source>
        <dbReference type="Google" id="ProtNLM"/>
    </source>
</evidence>
<keyword evidence="3" id="KW-1185">Reference proteome</keyword>
<keyword evidence="1" id="KW-1133">Transmembrane helix</keyword>
<dbReference type="AlphaFoldDB" id="A0A0A8WXG2"/>
<comment type="caution">
    <text evidence="2">The sequence shown here is derived from an EMBL/GenBank/DDBJ whole genome shotgun (WGS) entry which is preliminary data.</text>
</comment>